<dbReference type="PANTHER" id="PTHR47618">
    <property type="entry name" value="BIFUNCTIONAL OLIGORIBONUCLEASE AND PAP PHOSPHATASE NRNA"/>
    <property type="match status" value="1"/>
</dbReference>
<dbReference type="InterPro" id="IPR003156">
    <property type="entry name" value="DHHA1_dom"/>
</dbReference>
<comment type="caution">
    <text evidence="3">The sequence shown here is derived from an EMBL/GenBank/DDBJ whole genome shotgun (WGS) entry which is preliminary data.</text>
</comment>
<dbReference type="AlphaFoldDB" id="A0A081DG11"/>
<dbReference type="PANTHER" id="PTHR47618:SF1">
    <property type="entry name" value="BIFUNCTIONAL OLIGORIBONUCLEASE AND PAP PHOSPHATASE NRNA"/>
    <property type="match status" value="1"/>
</dbReference>
<dbReference type="Pfam" id="PF02272">
    <property type="entry name" value="DHHA1"/>
    <property type="match status" value="1"/>
</dbReference>
<dbReference type="EMBL" id="BBLG01000013">
    <property type="protein sequence ID" value="GAK77857.1"/>
    <property type="molecule type" value="Genomic_DNA"/>
</dbReference>
<name>A0A081DG11_NONUL</name>
<dbReference type="SUPFAM" id="SSF64182">
    <property type="entry name" value="DHH phosphoesterases"/>
    <property type="match status" value="1"/>
</dbReference>
<evidence type="ECO:0000259" key="1">
    <source>
        <dbReference type="Pfam" id="PF01368"/>
    </source>
</evidence>
<dbReference type="InterPro" id="IPR051319">
    <property type="entry name" value="Oligoribo/pAp-PDE_c-di-AMP_PDE"/>
</dbReference>
<dbReference type="Proteomes" id="UP000028980">
    <property type="component" value="Unassembled WGS sequence"/>
</dbReference>
<organism evidence="3 4">
    <name type="scientific">Nonlabens ulvanivorans</name>
    <name type="common">Persicivirga ulvanivorans</name>
    <dbReference type="NCBI Taxonomy" id="906888"/>
    <lineage>
        <taxon>Bacteria</taxon>
        <taxon>Pseudomonadati</taxon>
        <taxon>Bacteroidota</taxon>
        <taxon>Flavobacteriia</taxon>
        <taxon>Flavobacteriales</taxon>
        <taxon>Flavobacteriaceae</taxon>
        <taxon>Nonlabens</taxon>
    </lineage>
</organism>
<dbReference type="InterPro" id="IPR038763">
    <property type="entry name" value="DHH_sf"/>
</dbReference>
<evidence type="ECO:0000313" key="4">
    <source>
        <dbReference type="Proteomes" id="UP000028980"/>
    </source>
</evidence>
<evidence type="ECO:0000313" key="3">
    <source>
        <dbReference type="EMBL" id="GAK77857.1"/>
    </source>
</evidence>
<dbReference type="Pfam" id="PF01368">
    <property type="entry name" value="DHH"/>
    <property type="match status" value="1"/>
</dbReference>
<gene>
    <name evidence="3" type="ORF">JCM19296_3466</name>
</gene>
<dbReference type="Gene3D" id="3.90.1640.10">
    <property type="entry name" value="inorganic pyrophosphatase (n-terminal core)"/>
    <property type="match status" value="1"/>
</dbReference>
<dbReference type="InterPro" id="IPR001667">
    <property type="entry name" value="DDH_dom"/>
</dbReference>
<dbReference type="GO" id="GO:0003676">
    <property type="term" value="F:nucleic acid binding"/>
    <property type="evidence" value="ECO:0007669"/>
    <property type="project" value="InterPro"/>
</dbReference>
<sequence>MNTAQIQELKNHLSTPQKIVIVPHRNPDGDAIGSTTALYGYLKQLGHNCTIISPNDYPDFLKWMPFTDEIMVYEKQKTVADSLIQDADFIFILDQNAFHRAGDMETILTATDTTYVMIDHHQQPDDFATYMYSDTSMSSTCEMIYHFIDMMGHTDLITADMASSMYTGIITDTGNFKYRSTTSATLRVAAHLKDKGADSEAINRNIYDVNTPSRMKLLGVALNNLQILPEFKTAYITLTQQELNDNNFKKGDTEGFVNYGLSLKGIVFALIFIENKDDRIIKISLRSKGDFDVNLLAREHFHGGGHKNAAGGRSDLDMKATEQKLISILPSYEKALSDTII</sequence>
<evidence type="ECO:0000259" key="2">
    <source>
        <dbReference type="Pfam" id="PF02272"/>
    </source>
</evidence>
<accession>A0A081DG11</accession>
<reference evidence="3 4" key="1">
    <citation type="journal article" date="2014" name="Genome Announc.">
        <title>Draft Genome Sequences of Marine Flavobacterium Nonlabens Strains NR17, NR24, NR27, NR32, NR33, and Ara13.</title>
        <authorList>
            <person name="Nakanishi M."/>
            <person name="Meirelles P."/>
            <person name="Suzuki R."/>
            <person name="Takatani N."/>
            <person name="Mino S."/>
            <person name="Suda W."/>
            <person name="Oshima K."/>
            <person name="Hattori M."/>
            <person name="Ohkuma M."/>
            <person name="Hosokawa M."/>
            <person name="Miyashita K."/>
            <person name="Thompson F.L."/>
            <person name="Niwa A."/>
            <person name="Sawabe T."/>
            <person name="Sawabe T."/>
        </authorList>
    </citation>
    <scope>NUCLEOTIDE SEQUENCE [LARGE SCALE GENOMIC DNA]</scope>
    <source>
        <strain evidence="4">JCM19296</strain>
    </source>
</reference>
<proteinExistence type="predicted"/>
<feature type="domain" description="DDH" evidence="1">
    <location>
        <begin position="18"/>
        <end position="169"/>
    </location>
</feature>
<dbReference type="Gene3D" id="3.10.310.30">
    <property type="match status" value="1"/>
</dbReference>
<feature type="domain" description="DHHA1" evidence="2">
    <location>
        <begin position="245"/>
        <end position="316"/>
    </location>
</feature>
<protein>
    <submittedName>
        <fullName evidence="3">3-to-5 oligoribonuclease A, bacillustype</fullName>
    </submittedName>
</protein>